<dbReference type="EMBL" id="BFEA01000198">
    <property type="protein sequence ID" value="GBG74178.1"/>
    <property type="molecule type" value="Genomic_DNA"/>
</dbReference>
<name>A0A388KVZ4_CHABU</name>
<dbReference type="OrthoDB" id="6728785at2759"/>
<feature type="compositionally biased region" description="Basic and acidic residues" evidence="1">
    <location>
        <begin position="784"/>
        <end position="809"/>
    </location>
</feature>
<keyword evidence="3" id="KW-1185">Reference proteome</keyword>
<evidence type="ECO:0000313" key="3">
    <source>
        <dbReference type="Proteomes" id="UP000265515"/>
    </source>
</evidence>
<feature type="compositionally biased region" description="Basic and acidic residues" evidence="1">
    <location>
        <begin position="641"/>
        <end position="653"/>
    </location>
</feature>
<feature type="compositionally biased region" description="Basic and acidic residues" evidence="1">
    <location>
        <begin position="118"/>
        <end position="131"/>
    </location>
</feature>
<proteinExistence type="predicted"/>
<dbReference type="Proteomes" id="UP000265515">
    <property type="component" value="Unassembled WGS sequence"/>
</dbReference>
<evidence type="ECO:0000256" key="1">
    <source>
        <dbReference type="SAM" id="MobiDB-lite"/>
    </source>
</evidence>
<feature type="region of interest" description="Disordered" evidence="1">
    <location>
        <begin position="579"/>
        <end position="598"/>
    </location>
</feature>
<feature type="compositionally biased region" description="Basic and acidic residues" evidence="1">
    <location>
        <begin position="824"/>
        <end position="834"/>
    </location>
</feature>
<evidence type="ECO:0000313" key="2">
    <source>
        <dbReference type="EMBL" id="GBG74178.1"/>
    </source>
</evidence>
<sequence>MDGDIYDRWGKHIDPKTPGGIRQEALRRVAAGPLSAPTMFRIWQEREDPGVKVEEIVDENEKVTQRLKAGTIKEEPIVVESNDEGVEVVRESASTILERMEDLLAKGEEEEEDDEEDERLRQEEDQRAEQRTKKRGIQGGAETSLHDGAPKKKKYAVRLEEGFDVERMVDKLLEGHNDLMNLKDIFASAPRLRGELKGRLSQRLVPNVHLSSILPREIKWTEAGTRMDWKCVACGLVDLKGTRTGRMRADGLSHINEDGASQESIEDTPPVDGFLDQEEDVRLHINEWSLRVPSCVTHPIWLAPRGYERKEELVLKPFQKEDPWGSRDVGWMMKLALAGTHSLAEEVRTIEEGPTQVEEREQLMGGMYLLTNTLLQGNFIQRGSFGPEERELLVPESQDDEFEEGEIKEAFRAEEYNGIYRELGLLRSCEIRERDASAKAQKAVIQRGERDTRPRQRPQRAAGRGEQHEPPRREPTPEFDDDNIELFLDVYLDHAAQRGWPVAERIHHLRGIGQFEEPVAQICEEALTWPDVEAGMQRLRASPRGRDGMPVQLEEGNAEEFIPAYEHYMLIEFRRITSEELRPPSPSPPRREMNIPGETPFQSLATHLDVSRREAARLGEGSVEPTCYVPLEEPLDPETETAMRDREEPRDPEMAAEQPDPVRPLDEEVIMVGDDTPPCSPAPEPAQHSWPEGIPEPGSEEIPEFPPETTAVPEQEAEMEKQGAGGGVEMEAIQDSPSVMPATERPPIREPALEGLPPALPSTSERMGAEASTPEGQGPQVKGALRETREEKSARVRVHLDEIHTRQAEMEAAGIEPTPPVDPKTSEQRIDELGARGTQPARAWEASQTGRVGADGQGRGMRASPSQGAAVEAPRRAGPMGEVPLDTAEEEGGAHESLMAMSTERRGSRLHELAAVMGIGTPQEGPQRPDAPGYAPELGELRAGLASWATGTDSGGPDSGQ</sequence>
<dbReference type="AlphaFoldDB" id="A0A388KVZ4"/>
<accession>A0A388KVZ4</accession>
<feature type="compositionally biased region" description="Basic and acidic residues" evidence="1">
    <location>
        <begin position="463"/>
        <end position="476"/>
    </location>
</feature>
<feature type="region of interest" description="Disordered" evidence="1">
    <location>
        <begin position="615"/>
        <end position="892"/>
    </location>
</feature>
<reference evidence="2 3" key="1">
    <citation type="journal article" date="2018" name="Cell">
        <title>The Chara Genome: Secondary Complexity and Implications for Plant Terrestrialization.</title>
        <authorList>
            <person name="Nishiyama T."/>
            <person name="Sakayama H."/>
            <person name="Vries J.D."/>
            <person name="Buschmann H."/>
            <person name="Saint-Marcoux D."/>
            <person name="Ullrich K.K."/>
            <person name="Haas F.B."/>
            <person name="Vanderstraeten L."/>
            <person name="Becker D."/>
            <person name="Lang D."/>
            <person name="Vosolsobe S."/>
            <person name="Rombauts S."/>
            <person name="Wilhelmsson P.K.I."/>
            <person name="Janitza P."/>
            <person name="Kern R."/>
            <person name="Heyl A."/>
            <person name="Rumpler F."/>
            <person name="Villalobos L.I.A.C."/>
            <person name="Clay J.M."/>
            <person name="Skokan R."/>
            <person name="Toyoda A."/>
            <person name="Suzuki Y."/>
            <person name="Kagoshima H."/>
            <person name="Schijlen E."/>
            <person name="Tajeshwar N."/>
            <person name="Catarino B."/>
            <person name="Hetherington A.J."/>
            <person name="Saltykova A."/>
            <person name="Bonnot C."/>
            <person name="Breuninger H."/>
            <person name="Symeonidi A."/>
            <person name="Radhakrishnan G.V."/>
            <person name="Van Nieuwerburgh F."/>
            <person name="Deforce D."/>
            <person name="Chang C."/>
            <person name="Karol K.G."/>
            <person name="Hedrich R."/>
            <person name="Ulvskov P."/>
            <person name="Glockner G."/>
            <person name="Delwiche C.F."/>
            <person name="Petrasek J."/>
            <person name="Van de Peer Y."/>
            <person name="Friml J."/>
            <person name="Beilby M."/>
            <person name="Dolan L."/>
            <person name="Kohara Y."/>
            <person name="Sugano S."/>
            <person name="Fujiyama A."/>
            <person name="Delaux P.-M."/>
            <person name="Quint M."/>
            <person name="TheiBen G."/>
            <person name="Hagemann M."/>
            <person name="Harholt J."/>
            <person name="Dunand C."/>
            <person name="Zachgo S."/>
            <person name="Langdale J."/>
            <person name="Maumus F."/>
            <person name="Straeten D.V.D."/>
            <person name="Gould S.B."/>
            <person name="Rensing S.A."/>
        </authorList>
    </citation>
    <scope>NUCLEOTIDE SEQUENCE [LARGE SCALE GENOMIC DNA]</scope>
    <source>
        <strain evidence="2 3">S276</strain>
    </source>
</reference>
<organism evidence="2 3">
    <name type="scientific">Chara braunii</name>
    <name type="common">Braun's stonewort</name>
    <dbReference type="NCBI Taxonomy" id="69332"/>
    <lineage>
        <taxon>Eukaryota</taxon>
        <taxon>Viridiplantae</taxon>
        <taxon>Streptophyta</taxon>
        <taxon>Charophyceae</taxon>
        <taxon>Charales</taxon>
        <taxon>Characeae</taxon>
        <taxon>Chara</taxon>
    </lineage>
</organism>
<feature type="region of interest" description="Disordered" evidence="1">
    <location>
        <begin position="438"/>
        <end position="480"/>
    </location>
</feature>
<comment type="caution">
    <text evidence="2">The sequence shown here is derived from an EMBL/GenBank/DDBJ whole genome shotgun (WGS) entry which is preliminary data.</text>
</comment>
<protein>
    <submittedName>
        <fullName evidence="2">Uncharacterized protein</fullName>
    </submittedName>
</protein>
<gene>
    <name evidence="2" type="ORF">CBR_g17892</name>
</gene>
<dbReference type="Gramene" id="GBG74178">
    <property type="protein sequence ID" value="GBG74178"/>
    <property type="gene ID" value="CBR_g17892"/>
</dbReference>
<feature type="compositionally biased region" description="Acidic residues" evidence="1">
    <location>
        <begin position="108"/>
        <end position="117"/>
    </location>
</feature>
<feature type="region of interest" description="Disordered" evidence="1">
    <location>
        <begin position="104"/>
        <end position="153"/>
    </location>
</feature>